<gene>
    <name evidence="2" type="ORF">G210_4458</name>
</gene>
<evidence type="ECO:0000256" key="1">
    <source>
        <dbReference type="ARBA" id="ARBA00022729"/>
    </source>
</evidence>
<dbReference type="Pfam" id="PF13855">
    <property type="entry name" value="LRR_8"/>
    <property type="match status" value="1"/>
</dbReference>
<dbReference type="Proteomes" id="UP000011777">
    <property type="component" value="Unassembled WGS sequence"/>
</dbReference>
<dbReference type="InterPro" id="IPR050328">
    <property type="entry name" value="Dev_Immune_Receptor"/>
</dbReference>
<evidence type="ECO:0000313" key="2">
    <source>
        <dbReference type="EMBL" id="EMG45355.1"/>
    </source>
</evidence>
<dbReference type="AlphaFoldDB" id="M3JRE9"/>
<dbReference type="InterPro" id="IPR001611">
    <property type="entry name" value="Leu-rich_rpt"/>
</dbReference>
<sequence length="719" mass="83248">MTSLDKLLYLPPKIIQLIFSYVPFPVLEEFKDIPEIRPFVISQLYSSVLIKPPRSKDYQLKLEIPIGNRFNPHSIFTTAVWDVHELVAAISDSTQLQLLTPRKLLIHDINDIFELHRIAPEILQNSEISIYFIHLTRPELAIRELKQLPYTFDGLSWFSFFDELTYGSNREWFDNVKLLEIVSRLDLNKELFTIRDIFTQSEFSNLNSLDVGRITFADIEYIPRYLKKLDCVIDYKSTEHAYKRNFPWSLTSLEVVLEIDEESSFVFDLSYLDNLRNLKFSGWDKGDVILPANLKKYYNISMNLDQVNRDCPNVEELFCATKRESDTLSNFPSNLKVLTVYSYVFENITKTESGTVDLPPCLEKLTIRDNIPRRRDEFDFMLFSETYELNHLRELSILSVDLFEDIGKLPKSITSLTIVESKGINFSDIADLSHLEKLVIDEVPFDQFKFKLPSSLQYLKITNSGCQSFDITAESLRCLVLNRNNLLRLDNTTLKLPPSLIELDLSENSIQEIDKDFTFPTNLETLLLQRNNLTIIFNIPCGLKKLDFSINQMGQSSWYPMFPDTLEELNLSNNSFDSNFDFSILFLTNCPKLKKLDVSVHKSLAGFSFINNLNLNDFPKSLTHFYLANLGIKNVIGSFSEFGDLEELDMRGNYSVGIPDPTVDSLSLNYRGGFFGRRIKYLWITGGNLPVSTVETIRNNVHDDSKRWMKKKEKNDTKM</sequence>
<dbReference type="eggNOG" id="ENOG502REDF">
    <property type="taxonomic scope" value="Eukaryota"/>
</dbReference>
<dbReference type="STRING" id="1245528.M3JRE9"/>
<organism evidence="2 3">
    <name type="scientific">Candida maltosa (strain Xu316)</name>
    <name type="common">Yeast</name>
    <dbReference type="NCBI Taxonomy" id="1245528"/>
    <lineage>
        <taxon>Eukaryota</taxon>
        <taxon>Fungi</taxon>
        <taxon>Dikarya</taxon>
        <taxon>Ascomycota</taxon>
        <taxon>Saccharomycotina</taxon>
        <taxon>Pichiomycetes</taxon>
        <taxon>Debaryomycetaceae</taxon>
        <taxon>Candida/Lodderomyces clade</taxon>
        <taxon>Candida</taxon>
    </lineage>
</organism>
<dbReference type="PANTHER" id="PTHR24373:SF393">
    <property type="entry name" value="PROTEIN SLIT-LIKE PROTEIN"/>
    <property type="match status" value="1"/>
</dbReference>
<dbReference type="InterPro" id="IPR032675">
    <property type="entry name" value="LRR_dom_sf"/>
</dbReference>
<keyword evidence="1" id="KW-0732">Signal</keyword>
<dbReference type="PROSITE" id="PS51450">
    <property type="entry name" value="LRR"/>
    <property type="match status" value="1"/>
</dbReference>
<comment type="caution">
    <text evidence="2">The sequence shown here is derived from an EMBL/GenBank/DDBJ whole genome shotgun (WGS) entry which is preliminary data.</text>
</comment>
<proteinExistence type="predicted"/>
<accession>M3JRE9</accession>
<keyword evidence="3" id="KW-1185">Reference proteome</keyword>
<dbReference type="HOGENOM" id="CLU_021918_0_0_1"/>
<dbReference type="PANTHER" id="PTHR24373">
    <property type="entry name" value="SLIT RELATED LEUCINE-RICH REPEAT NEURONAL PROTEIN"/>
    <property type="match status" value="1"/>
</dbReference>
<dbReference type="OMA" id="CATKRES"/>
<protein>
    <submittedName>
        <fullName evidence="2">Uncharacterized protein</fullName>
    </submittedName>
</protein>
<dbReference type="OrthoDB" id="4019115at2759"/>
<dbReference type="SUPFAM" id="SSF52047">
    <property type="entry name" value="RNI-like"/>
    <property type="match status" value="1"/>
</dbReference>
<dbReference type="Gene3D" id="3.80.10.10">
    <property type="entry name" value="Ribonuclease Inhibitor"/>
    <property type="match status" value="1"/>
</dbReference>
<name>M3JRE9_CANMX</name>
<reference evidence="2 3" key="1">
    <citation type="submission" date="2013-02" db="EMBL/GenBank/DDBJ databases">
        <title>Genome sequence of Candida maltosa Xu316, a potential industrial strain for xylitol and ethanol production.</title>
        <authorList>
            <person name="Yu J."/>
            <person name="Wang Q."/>
            <person name="Geng X."/>
            <person name="Bao W."/>
            <person name="He P."/>
            <person name="Cai J."/>
        </authorList>
    </citation>
    <scope>NUCLEOTIDE SEQUENCE [LARGE SCALE GENOMIC DNA]</scope>
    <source>
        <strain evidence="3">Xu316</strain>
    </source>
</reference>
<dbReference type="EMBL" id="AOGT01002516">
    <property type="protein sequence ID" value="EMG45355.1"/>
    <property type="molecule type" value="Genomic_DNA"/>
</dbReference>
<evidence type="ECO:0000313" key="3">
    <source>
        <dbReference type="Proteomes" id="UP000011777"/>
    </source>
</evidence>